<keyword evidence="1" id="KW-0812">Transmembrane</keyword>
<sequence>MLKNHMVNTTRELKKLILNNEIKLMMIRKIIGILTGYVIFVVTSLAFFNLTAQNPHANPTIGFAILTALYGAVSSFLSGLVAQWIAKGANLKTNYILAGIIAGFAAFSLFKSEGNHYTQLLAIFIFAPVSILGGAYLLKRRKGA</sequence>
<accession>A0A418N649</accession>
<organism evidence="2 3">
    <name type="scientific">Flagellimonas aequoris</name>
    <dbReference type="NCBI Taxonomy" id="2306997"/>
    <lineage>
        <taxon>Bacteria</taxon>
        <taxon>Pseudomonadati</taxon>
        <taxon>Bacteroidota</taxon>
        <taxon>Flavobacteriia</taxon>
        <taxon>Flavobacteriales</taxon>
        <taxon>Flavobacteriaceae</taxon>
        <taxon>Flagellimonas</taxon>
    </lineage>
</organism>
<evidence type="ECO:0008006" key="4">
    <source>
        <dbReference type="Google" id="ProtNLM"/>
    </source>
</evidence>
<dbReference type="EMBL" id="QXFJ01000027">
    <property type="protein sequence ID" value="RIV69911.1"/>
    <property type="molecule type" value="Genomic_DNA"/>
</dbReference>
<comment type="caution">
    <text evidence="2">The sequence shown here is derived from an EMBL/GenBank/DDBJ whole genome shotgun (WGS) entry which is preliminary data.</text>
</comment>
<proteinExistence type="predicted"/>
<keyword evidence="1" id="KW-1133">Transmembrane helix</keyword>
<dbReference type="AlphaFoldDB" id="A0A418N649"/>
<protein>
    <recommendedName>
        <fullName evidence="4">TIGR04086 family membrane protein</fullName>
    </recommendedName>
</protein>
<evidence type="ECO:0000313" key="3">
    <source>
        <dbReference type="Proteomes" id="UP000284189"/>
    </source>
</evidence>
<evidence type="ECO:0000313" key="2">
    <source>
        <dbReference type="EMBL" id="RIV69911.1"/>
    </source>
</evidence>
<gene>
    <name evidence="2" type="ORF">D2U88_12235</name>
</gene>
<feature type="transmembrane region" description="Helical" evidence="1">
    <location>
        <begin position="94"/>
        <end position="110"/>
    </location>
</feature>
<reference evidence="2 3" key="1">
    <citation type="submission" date="2018-08" db="EMBL/GenBank/DDBJ databases">
        <title>Proposal of Muricauda 72 sp.nov. and Muricauda NH166 sp.nov., isolated from seawater.</title>
        <authorList>
            <person name="Cheng H."/>
            <person name="Wu Y.-H."/>
            <person name="Guo L.-L."/>
            <person name="Xu X.-W."/>
        </authorList>
    </citation>
    <scope>NUCLEOTIDE SEQUENCE [LARGE SCALE GENOMIC DNA]</scope>
    <source>
        <strain evidence="2 3">NH166</strain>
    </source>
</reference>
<evidence type="ECO:0000256" key="1">
    <source>
        <dbReference type="SAM" id="Phobius"/>
    </source>
</evidence>
<name>A0A418N649_9FLAO</name>
<keyword evidence="1" id="KW-0472">Membrane</keyword>
<feature type="transmembrane region" description="Helical" evidence="1">
    <location>
        <begin position="60"/>
        <end position="82"/>
    </location>
</feature>
<dbReference type="Proteomes" id="UP000284189">
    <property type="component" value="Unassembled WGS sequence"/>
</dbReference>
<feature type="transmembrane region" description="Helical" evidence="1">
    <location>
        <begin position="116"/>
        <end position="138"/>
    </location>
</feature>
<feature type="transmembrane region" description="Helical" evidence="1">
    <location>
        <begin position="30"/>
        <end position="48"/>
    </location>
</feature>